<reference evidence="3" key="1">
    <citation type="submission" date="2023-08" db="EMBL/GenBank/DDBJ databases">
        <title>A de novo genome assembly of Solanum verrucosum Schlechtendal, a Mexican diploid species geographically isolated from the other diploid A-genome species in potato relatives.</title>
        <authorList>
            <person name="Hosaka K."/>
        </authorList>
    </citation>
    <scope>NUCLEOTIDE SEQUENCE</scope>
    <source>
        <tissue evidence="3">Young leaves</tissue>
    </source>
</reference>
<dbReference type="InterPro" id="IPR001360">
    <property type="entry name" value="Glyco_hydro_1"/>
</dbReference>
<evidence type="ECO:0000313" key="4">
    <source>
        <dbReference type="Proteomes" id="UP001234989"/>
    </source>
</evidence>
<accession>A0AAF0T804</accession>
<dbReference type="Gene3D" id="3.20.20.80">
    <property type="entry name" value="Glycosidases"/>
    <property type="match status" value="1"/>
</dbReference>
<dbReference type="SUPFAM" id="SSF51445">
    <property type="entry name" value="(Trans)glycosidases"/>
    <property type="match status" value="1"/>
</dbReference>
<evidence type="ECO:0000256" key="1">
    <source>
        <dbReference type="ARBA" id="ARBA00010838"/>
    </source>
</evidence>
<name>A0AAF0T804_SOLVR</name>
<organism evidence="3 4">
    <name type="scientific">Solanum verrucosum</name>
    <dbReference type="NCBI Taxonomy" id="315347"/>
    <lineage>
        <taxon>Eukaryota</taxon>
        <taxon>Viridiplantae</taxon>
        <taxon>Streptophyta</taxon>
        <taxon>Embryophyta</taxon>
        <taxon>Tracheophyta</taxon>
        <taxon>Spermatophyta</taxon>
        <taxon>Magnoliopsida</taxon>
        <taxon>eudicotyledons</taxon>
        <taxon>Gunneridae</taxon>
        <taxon>Pentapetalae</taxon>
        <taxon>asterids</taxon>
        <taxon>lamiids</taxon>
        <taxon>Solanales</taxon>
        <taxon>Solanaceae</taxon>
        <taxon>Solanoideae</taxon>
        <taxon>Solaneae</taxon>
        <taxon>Solanum</taxon>
    </lineage>
</organism>
<dbReference type="AlphaFoldDB" id="A0AAF0T804"/>
<dbReference type="EMBL" id="CP133612">
    <property type="protein sequence ID" value="WMV07613.1"/>
    <property type="molecule type" value="Genomic_DNA"/>
</dbReference>
<comment type="similarity">
    <text evidence="1 2">Belongs to the glycosyl hydrolase 1 family.</text>
</comment>
<dbReference type="Pfam" id="PF00232">
    <property type="entry name" value="Glyco_hydro_1"/>
    <property type="match status" value="1"/>
</dbReference>
<proteinExistence type="inferred from homology"/>
<keyword evidence="4" id="KW-1185">Reference proteome</keyword>
<gene>
    <name evidence="3" type="ORF">MTR67_000998</name>
</gene>
<sequence length="174" mass="20002">MWEGVSINESLVCSYAEIYFKNFGDSMKNWITFNEPRMDVIQDFDIGQQTPGRRCSILLQALCSVENFSIEPYIVTHNLLLAHTNFVVDIKGVHDRRGGDNMGSMDDTNMIGIYPSRPFTRSQAKDLQGLQAMFMKREALEELEGHQRKTYNVCKVHQNEKEEGKRPCVEMTIS</sequence>
<evidence type="ECO:0000256" key="2">
    <source>
        <dbReference type="RuleBase" id="RU003690"/>
    </source>
</evidence>
<dbReference type="GO" id="GO:0005975">
    <property type="term" value="P:carbohydrate metabolic process"/>
    <property type="evidence" value="ECO:0007669"/>
    <property type="project" value="InterPro"/>
</dbReference>
<dbReference type="GO" id="GO:0008422">
    <property type="term" value="F:beta-glucosidase activity"/>
    <property type="evidence" value="ECO:0007669"/>
    <property type="project" value="TreeGrafter"/>
</dbReference>
<dbReference type="Proteomes" id="UP001234989">
    <property type="component" value="Chromosome 1"/>
</dbReference>
<dbReference type="PANTHER" id="PTHR10353">
    <property type="entry name" value="GLYCOSYL HYDROLASE"/>
    <property type="match status" value="1"/>
</dbReference>
<protein>
    <submittedName>
        <fullName evidence="3">Uncharacterized protein</fullName>
    </submittedName>
</protein>
<evidence type="ECO:0000313" key="3">
    <source>
        <dbReference type="EMBL" id="WMV07613.1"/>
    </source>
</evidence>
<dbReference type="PANTHER" id="PTHR10353:SF302">
    <property type="entry name" value="BETA-GLUCOSIDASE 40"/>
    <property type="match status" value="1"/>
</dbReference>
<dbReference type="InterPro" id="IPR017853">
    <property type="entry name" value="GH"/>
</dbReference>